<comment type="caution">
    <text evidence="2">The sequence shown here is derived from an EMBL/GenBank/DDBJ whole genome shotgun (WGS) entry which is preliminary data.</text>
</comment>
<evidence type="ECO:0000256" key="1">
    <source>
        <dbReference type="SAM" id="MobiDB-lite"/>
    </source>
</evidence>
<dbReference type="AlphaFoldDB" id="A0A6G0HG05"/>
<dbReference type="Gene3D" id="3.90.70.120">
    <property type="match status" value="1"/>
</dbReference>
<reference evidence="2 3" key="1">
    <citation type="submission" date="2019-07" db="EMBL/GenBank/DDBJ databases">
        <title>Chromosome genome assembly for large yellow croaker.</title>
        <authorList>
            <person name="Xiao S."/>
        </authorList>
    </citation>
    <scope>NUCLEOTIDE SEQUENCE [LARGE SCALE GENOMIC DNA]</scope>
    <source>
        <strain evidence="2">JMULYC20181020</strain>
        <tissue evidence="2">Muscle</tissue>
    </source>
</reference>
<organism evidence="2 3">
    <name type="scientific">Larimichthys crocea</name>
    <name type="common">Large yellow croaker</name>
    <name type="synonym">Pseudosciaena crocea</name>
    <dbReference type="NCBI Taxonomy" id="215358"/>
    <lineage>
        <taxon>Eukaryota</taxon>
        <taxon>Metazoa</taxon>
        <taxon>Chordata</taxon>
        <taxon>Craniata</taxon>
        <taxon>Vertebrata</taxon>
        <taxon>Euteleostomi</taxon>
        <taxon>Actinopterygii</taxon>
        <taxon>Neopterygii</taxon>
        <taxon>Teleostei</taxon>
        <taxon>Neoteleostei</taxon>
        <taxon>Acanthomorphata</taxon>
        <taxon>Eupercaria</taxon>
        <taxon>Sciaenidae</taxon>
        <taxon>Larimichthys</taxon>
    </lineage>
</organism>
<accession>A0A6G0HG05</accession>
<gene>
    <name evidence="2" type="ORF">D5F01_LYC23990</name>
</gene>
<evidence type="ECO:0000313" key="2">
    <source>
        <dbReference type="EMBL" id="KAE8277960.1"/>
    </source>
</evidence>
<keyword evidence="3" id="KW-1185">Reference proteome</keyword>
<protein>
    <submittedName>
        <fullName evidence="2">Uncharacterized protein</fullName>
    </submittedName>
</protein>
<proteinExistence type="predicted"/>
<dbReference type="EMBL" id="REGW02000071">
    <property type="protein sequence ID" value="KAE8277960.1"/>
    <property type="molecule type" value="Genomic_DNA"/>
</dbReference>
<evidence type="ECO:0000313" key="3">
    <source>
        <dbReference type="Proteomes" id="UP000424527"/>
    </source>
</evidence>
<name>A0A6G0HG05_LARCR</name>
<feature type="region of interest" description="Disordered" evidence="1">
    <location>
        <begin position="1"/>
        <end position="42"/>
    </location>
</feature>
<dbReference type="Proteomes" id="UP000424527">
    <property type="component" value="Unassembled WGS sequence"/>
</dbReference>
<sequence length="226" mass="25637">MPRKGKRSQAQKVRWARLDLADPAPVSPTTSTHQMPETPPPTSRLWAMENAPTPTNSPAYKLPHWPHKEPHIEEPQQRRGKPIFSVRATHSQNDHRYNIFSRNHQCTCMALTFLAYHSEGSQFNTANLDRMLEIGDSLYVGIKSQLVSEGRYVDDHLTVEEMPQQALTDNNVYKVRMSPIRCGYMKAQGQPGGWLTMEAQLQSLSTDVSNAILIVSPECIAVFRDR</sequence>